<organism evidence="1 2">
    <name type="scientific">Leifsonia soli</name>
    <dbReference type="NCBI Taxonomy" id="582665"/>
    <lineage>
        <taxon>Bacteria</taxon>
        <taxon>Bacillati</taxon>
        <taxon>Actinomycetota</taxon>
        <taxon>Actinomycetes</taxon>
        <taxon>Micrococcales</taxon>
        <taxon>Microbacteriaceae</taxon>
        <taxon>Leifsonia</taxon>
    </lineage>
</organism>
<dbReference type="AlphaFoldDB" id="A0A852SZH2"/>
<reference evidence="1 2" key="1">
    <citation type="submission" date="2020-07" db="EMBL/GenBank/DDBJ databases">
        <title>Sequencing the genomes of 1000 actinobacteria strains.</title>
        <authorList>
            <person name="Klenk H.-P."/>
        </authorList>
    </citation>
    <scope>NUCLEOTIDE SEQUENCE [LARGE SCALE GENOMIC DNA]</scope>
    <source>
        <strain evidence="1 2">DSM 23871</strain>
    </source>
</reference>
<evidence type="ECO:0000313" key="1">
    <source>
        <dbReference type="EMBL" id="NYD74297.1"/>
    </source>
</evidence>
<sequence>MTQSHSAAIDELWALPQRSWGQIALLSCLERLRSGGPTSTEEVTVVDAWAFDDGFCVVYGSPWGPTVGLRVTADGEQYDGAYTDDPTAEEFGTDIADFSIGEPLGRFADQLVFDAGGVGWWGDQPFPRGQR</sequence>
<keyword evidence="2" id="KW-1185">Reference proteome</keyword>
<accession>A0A852SZH2</accession>
<comment type="caution">
    <text evidence="1">The sequence shown here is derived from an EMBL/GenBank/DDBJ whole genome shotgun (WGS) entry which is preliminary data.</text>
</comment>
<protein>
    <submittedName>
        <fullName evidence="1">Uncharacterized protein</fullName>
    </submittedName>
</protein>
<gene>
    <name evidence="1" type="ORF">BJ963_001816</name>
</gene>
<name>A0A852SZH2_9MICO</name>
<dbReference type="RefSeq" id="WP_343037248.1">
    <property type="nucleotide sequence ID" value="NZ_BAAAPX010000001.1"/>
</dbReference>
<dbReference type="Proteomes" id="UP000589620">
    <property type="component" value="Unassembled WGS sequence"/>
</dbReference>
<evidence type="ECO:0000313" key="2">
    <source>
        <dbReference type="Proteomes" id="UP000589620"/>
    </source>
</evidence>
<proteinExistence type="predicted"/>
<dbReference type="EMBL" id="JACCBJ010000001">
    <property type="protein sequence ID" value="NYD74297.1"/>
    <property type="molecule type" value="Genomic_DNA"/>
</dbReference>